<organism evidence="1 2">
    <name type="scientific">Streptomyces zagrosensis</name>
    <dbReference type="NCBI Taxonomy" id="1042984"/>
    <lineage>
        <taxon>Bacteria</taxon>
        <taxon>Bacillati</taxon>
        <taxon>Actinomycetota</taxon>
        <taxon>Actinomycetes</taxon>
        <taxon>Kitasatosporales</taxon>
        <taxon>Streptomycetaceae</taxon>
        <taxon>Streptomyces</taxon>
    </lineage>
</organism>
<dbReference type="Proteomes" id="UP000588098">
    <property type="component" value="Unassembled WGS sequence"/>
</dbReference>
<reference evidence="1 2" key="1">
    <citation type="submission" date="2020-08" db="EMBL/GenBank/DDBJ databases">
        <title>Genomic Encyclopedia of Type Strains, Phase III (KMG-III): the genomes of soil and plant-associated and newly described type strains.</title>
        <authorList>
            <person name="Whitman W."/>
        </authorList>
    </citation>
    <scope>NUCLEOTIDE SEQUENCE [LARGE SCALE GENOMIC DNA]</scope>
    <source>
        <strain evidence="1 2">CECT 8305</strain>
    </source>
</reference>
<evidence type="ECO:0000313" key="1">
    <source>
        <dbReference type="EMBL" id="MBB5939463.1"/>
    </source>
</evidence>
<gene>
    <name evidence="1" type="ORF">FHS42_006557</name>
</gene>
<comment type="caution">
    <text evidence="1">The sequence shown here is derived from an EMBL/GenBank/DDBJ whole genome shotgun (WGS) entry which is preliminary data.</text>
</comment>
<accession>A0A7W9QGV7</accession>
<keyword evidence="2" id="KW-1185">Reference proteome</keyword>
<name>A0A7W9QGV7_9ACTN</name>
<proteinExistence type="predicted"/>
<protein>
    <submittedName>
        <fullName evidence="1">Uncharacterized protein</fullName>
    </submittedName>
</protein>
<dbReference type="AlphaFoldDB" id="A0A7W9QGV7"/>
<dbReference type="EMBL" id="JACHJL010000024">
    <property type="protein sequence ID" value="MBB5939463.1"/>
    <property type="molecule type" value="Genomic_DNA"/>
</dbReference>
<evidence type="ECO:0000313" key="2">
    <source>
        <dbReference type="Proteomes" id="UP000588098"/>
    </source>
</evidence>
<sequence length="468" mass="52917">MTVDFLDSYHLWADAHAFYDSTLIPGSAGLNDPLAAQTVAWDQRLAEETPNGRLLRHNTLFDALNGSGKLHLLHVTHALEEISEQGVLYPSGGCLVGSIYCAPLTATAQGLRMHNLASYILTKEAPAFLSKLGLTDRTPTPLIFEIDIPPQAYRGLAGIDYLRLGQIHLQIYSHLEYLLSKSERHRLEETVVGRVKNSAAFLATASAVAYQGAHVEAELFLRQLDETIPRLPILGYVYFEAIAEYLMLHSTSRHTRRLAELGELNNWLYKEMLFASFPTMAGKFDLAKFRPRPDQLAALLQRVDATIDVVDASTYLVERISHLVAARLFTPGEIPEAWHHTRWEFDALATQLGPLLGHLIHRELRTFGRYPDFYFYFYFDQYKALQAWNYWNHMDIIAPFNGTMPKGEIGINPAYPNLDYRVWRAEQDDAGHLHPAEELSLTIAPRLVDIKYTLMRNNQWTAAAPSAA</sequence>